<dbReference type="RefSeq" id="WP_095980398.1">
    <property type="nucleotide sequence ID" value="NZ_CP022163.1"/>
</dbReference>
<dbReference type="Proteomes" id="UP000217289">
    <property type="component" value="Chromosome"/>
</dbReference>
<keyword evidence="2" id="KW-0732">Signal</keyword>
<dbReference type="EMBL" id="CP022163">
    <property type="protein sequence ID" value="ATB32179.1"/>
    <property type="molecule type" value="Genomic_DNA"/>
</dbReference>
<feature type="region of interest" description="Disordered" evidence="1">
    <location>
        <begin position="340"/>
        <end position="362"/>
    </location>
</feature>
<dbReference type="KEGG" id="mbd:MEBOL_005655"/>
<keyword evidence="4" id="KW-1185">Reference proteome</keyword>
<gene>
    <name evidence="3" type="ORF">MEBOL_005655</name>
</gene>
<proteinExistence type="predicted"/>
<dbReference type="OrthoDB" id="5488066at2"/>
<evidence type="ECO:0000256" key="2">
    <source>
        <dbReference type="SAM" id="SignalP"/>
    </source>
</evidence>
<feature type="chain" id="PRO_5012128706" description="Lipoprotein" evidence="2">
    <location>
        <begin position="28"/>
        <end position="540"/>
    </location>
</feature>
<sequence length="540" mass="58213">MRSPLPSLPRFASVLTLLLLNSGCNTAYREAFARAKEAALKGDFLTAARGYRDACRAAPDDEDACSRVPLFSVKATDQAILSARPACNAGDLDRCLPPLLDARDLLPAHTEVNSMLDSASQVHIERCANQWKNNGQVGTAVAGFACLQSRSHQLPVAAYQDLLSARASELSSRFVTLATTARAQGTEGAAAVLWTTAQCLAPADTTNAQAQQSREGFLAQSAIPVVAELGGRIPPPVAQGLASPCMSLASGLPRWARCAETGTMPGQPEPLQLHVDALIQRVVETVSEDINSVNYVSGTRQVHNRRYDEARERVGHAEHALRAAEKALSNKESECKNAKDTHDASCVGCPKPAPTSSPCDDAKKLAQERDLRARERHAAGRELDDTPETLTEDVYDTFTYPVRTYHWSSPFQFTLETNTAGASLPVRQAGELRFADAEHVGFRPAGLEADPLVIPPPHAYSEAFLGQLAPHVFAAVQHDAQVRGAARRASCASLPAEWGTPWVQCWAEATLWERGSEPPPDEFLRLVASSTGASEQPQCR</sequence>
<accession>A0A250IK82</accession>
<reference evidence="3 4" key="1">
    <citation type="submission" date="2017-06" db="EMBL/GenBank/DDBJ databases">
        <authorList>
            <person name="Kim H.J."/>
            <person name="Triplett B.A."/>
        </authorList>
    </citation>
    <scope>NUCLEOTIDE SEQUENCE [LARGE SCALE GENOMIC DNA]</scope>
    <source>
        <strain evidence="3 4">DSM 14713</strain>
    </source>
</reference>
<evidence type="ECO:0000313" key="4">
    <source>
        <dbReference type="Proteomes" id="UP000217289"/>
    </source>
</evidence>
<protein>
    <recommendedName>
        <fullName evidence="5">Lipoprotein</fullName>
    </recommendedName>
</protein>
<dbReference type="AlphaFoldDB" id="A0A250IK82"/>
<evidence type="ECO:0008006" key="5">
    <source>
        <dbReference type="Google" id="ProtNLM"/>
    </source>
</evidence>
<name>A0A250IK82_9BACT</name>
<feature type="signal peptide" evidence="2">
    <location>
        <begin position="1"/>
        <end position="27"/>
    </location>
</feature>
<organism evidence="3 4">
    <name type="scientific">Melittangium boletus DSM 14713</name>
    <dbReference type="NCBI Taxonomy" id="1294270"/>
    <lineage>
        <taxon>Bacteria</taxon>
        <taxon>Pseudomonadati</taxon>
        <taxon>Myxococcota</taxon>
        <taxon>Myxococcia</taxon>
        <taxon>Myxococcales</taxon>
        <taxon>Cystobacterineae</taxon>
        <taxon>Archangiaceae</taxon>
        <taxon>Melittangium</taxon>
    </lineage>
</organism>
<evidence type="ECO:0000256" key="1">
    <source>
        <dbReference type="SAM" id="MobiDB-lite"/>
    </source>
</evidence>
<evidence type="ECO:0000313" key="3">
    <source>
        <dbReference type="EMBL" id="ATB32179.1"/>
    </source>
</evidence>